<dbReference type="Proteomes" id="UP000271162">
    <property type="component" value="Unassembled WGS sequence"/>
</dbReference>
<dbReference type="WBParaSite" id="NBR_0000627301-mRNA-1">
    <property type="protein sequence ID" value="NBR_0000627301-mRNA-1"/>
    <property type="gene ID" value="NBR_0000627301"/>
</dbReference>
<reference evidence="3" key="1">
    <citation type="submission" date="2017-02" db="UniProtKB">
        <authorList>
            <consortium name="WormBaseParasite"/>
        </authorList>
    </citation>
    <scope>IDENTIFICATION</scope>
</reference>
<reference evidence="1 2" key="2">
    <citation type="submission" date="2018-11" db="EMBL/GenBank/DDBJ databases">
        <authorList>
            <consortium name="Pathogen Informatics"/>
        </authorList>
    </citation>
    <scope>NUCLEOTIDE SEQUENCE [LARGE SCALE GENOMIC DNA]</scope>
</reference>
<sequence>MCVAHGFSQLVATGTRGVNTLDLVLRNKQSSVKKCRRKTAYWYQRPFYDGAHTKWFFSSVRIIKGFSEANYDEISAYLRQINWIGSFSALSTVNEMCEMLIAVLKFCIEVYVPCSKKPTSQREWLKYLVSLAKSRELAWRDAVPSRPI</sequence>
<dbReference type="EMBL" id="UYSL01019789">
    <property type="protein sequence ID" value="VDL69863.1"/>
    <property type="molecule type" value="Genomic_DNA"/>
</dbReference>
<dbReference type="STRING" id="27835.A0A0N4XUA2"/>
<evidence type="ECO:0000313" key="2">
    <source>
        <dbReference type="Proteomes" id="UP000271162"/>
    </source>
</evidence>
<organism evidence="3">
    <name type="scientific">Nippostrongylus brasiliensis</name>
    <name type="common">Rat hookworm</name>
    <dbReference type="NCBI Taxonomy" id="27835"/>
    <lineage>
        <taxon>Eukaryota</taxon>
        <taxon>Metazoa</taxon>
        <taxon>Ecdysozoa</taxon>
        <taxon>Nematoda</taxon>
        <taxon>Chromadorea</taxon>
        <taxon>Rhabditida</taxon>
        <taxon>Rhabditina</taxon>
        <taxon>Rhabditomorpha</taxon>
        <taxon>Strongyloidea</taxon>
        <taxon>Heligmosomidae</taxon>
        <taxon>Nippostrongylus</taxon>
    </lineage>
</organism>
<protein>
    <submittedName>
        <fullName evidence="3">Transposase</fullName>
    </submittedName>
</protein>
<proteinExistence type="predicted"/>
<dbReference type="AlphaFoldDB" id="A0A0N4XUA2"/>
<name>A0A0N4XUA2_NIPBR</name>
<gene>
    <name evidence="1" type="ORF">NBR_LOCUS6274</name>
</gene>
<accession>A0A0N4XUA2</accession>
<evidence type="ECO:0000313" key="1">
    <source>
        <dbReference type="EMBL" id="VDL69863.1"/>
    </source>
</evidence>
<keyword evidence="2" id="KW-1185">Reference proteome</keyword>
<evidence type="ECO:0000313" key="3">
    <source>
        <dbReference type="WBParaSite" id="NBR_0000627301-mRNA-1"/>
    </source>
</evidence>